<dbReference type="PANTHER" id="PTHR48070:SF6">
    <property type="entry name" value="ESTERASE OVCA2"/>
    <property type="match status" value="1"/>
</dbReference>
<name>A0A1L9SGL9_9EURO</name>
<gene>
    <name evidence="3" type="ORF">ASPZODRAFT_16182</name>
</gene>
<sequence length="222" mass="24049">MRFLCLHGRGTNSDIFESQLGPGITDLYPPPFLCWYEHGVPVEVQDALVDLAVIIDEDGPYDGVVGFSEGAAVVASLLLSENNSSRDNENRFHVAVLFNSVIPLIPEKTVQKIPGEPLGEVVSGQDHESYLALLKQTSSSTKARWYTPRASSARISIPTVHVIGARDPFAASSRMVVDLYQPEKTHVLVHEGGHTLPQTAAGLDRCAEMIETAVMLASLDGL</sequence>
<dbReference type="Pfam" id="PF03959">
    <property type="entry name" value="FSH1"/>
    <property type="match status" value="1"/>
</dbReference>
<dbReference type="InterPro" id="IPR050593">
    <property type="entry name" value="LovG"/>
</dbReference>
<evidence type="ECO:0000259" key="2">
    <source>
        <dbReference type="Pfam" id="PF03959"/>
    </source>
</evidence>
<keyword evidence="1" id="KW-0378">Hydrolase</keyword>
<keyword evidence="4" id="KW-1185">Reference proteome</keyword>
<dbReference type="Proteomes" id="UP000184188">
    <property type="component" value="Unassembled WGS sequence"/>
</dbReference>
<accession>A0A1L9SGL9</accession>
<dbReference type="GO" id="GO:0005634">
    <property type="term" value="C:nucleus"/>
    <property type="evidence" value="ECO:0007669"/>
    <property type="project" value="TreeGrafter"/>
</dbReference>
<protein>
    <recommendedName>
        <fullName evidence="2">Serine hydrolase domain-containing protein</fullName>
    </recommendedName>
</protein>
<dbReference type="RefSeq" id="XP_022580925.1">
    <property type="nucleotide sequence ID" value="XM_022726542.1"/>
</dbReference>
<evidence type="ECO:0000313" key="4">
    <source>
        <dbReference type="Proteomes" id="UP000184188"/>
    </source>
</evidence>
<dbReference type="OrthoDB" id="414698at2759"/>
<proteinExistence type="predicted"/>
<organism evidence="3 4">
    <name type="scientific">Penicilliopsis zonata CBS 506.65</name>
    <dbReference type="NCBI Taxonomy" id="1073090"/>
    <lineage>
        <taxon>Eukaryota</taxon>
        <taxon>Fungi</taxon>
        <taxon>Dikarya</taxon>
        <taxon>Ascomycota</taxon>
        <taxon>Pezizomycotina</taxon>
        <taxon>Eurotiomycetes</taxon>
        <taxon>Eurotiomycetidae</taxon>
        <taxon>Eurotiales</taxon>
        <taxon>Aspergillaceae</taxon>
        <taxon>Penicilliopsis</taxon>
    </lineage>
</organism>
<evidence type="ECO:0000256" key="1">
    <source>
        <dbReference type="ARBA" id="ARBA00022801"/>
    </source>
</evidence>
<dbReference type="EMBL" id="KV878342">
    <property type="protein sequence ID" value="OJJ46415.1"/>
    <property type="molecule type" value="Genomic_DNA"/>
</dbReference>
<dbReference type="Gene3D" id="3.40.50.1820">
    <property type="entry name" value="alpha/beta hydrolase"/>
    <property type="match status" value="1"/>
</dbReference>
<dbReference type="VEuPathDB" id="FungiDB:ASPZODRAFT_16182"/>
<dbReference type="GO" id="GO:0005737">
    <property type="term" value="C:cytoplasm"/>
    <property type="evidence" value="ECO:0007669"/>
    <property type="project" value="TreeGrafter"/>
</dbReference>
<dbReference type="SUPFAM" id="SSF53474">
    <property type="entry name" value="alpha/beta-Hydrolases"/>
    <property type="match status" value="1"/>
</dbReference>
<dbReference type="GO" id="GO:0019748">
    <property type="term" value="P:secondary metabolic process"/>
    <property type="evidence" value="ECO:0007669"/>
    <property type="project" value="TreeGrafter"/>
</dbReference>
<dbReference type="PANTHER" id="PTHR48070">
    <property type="entry name" value="ESTERASE OVCA2"/>
    <property type="match status" value="1"/>
</dbReference>
<dbReference type="GO" id="GO:0016787">
    <property type="term" value="F:hydrolase activity"/>
    <property type="evidence" value="ECO:0007669"/>
    <property type="project" value="UniProtKB-KW"/>
</dbReference>
<feature type="domain" description="Serine hydrolase" evidence="2">
    <location>
        <begin position="41"/>
        <end position="200"/>
    </location>
</feature>
<dbReference type="GeneID" id="34613006"/>
<dbReference type="InterPro" id="IPR005645">
    <property type="entry name" value="FSH-like_dom"/>
</dbReference>
<evidence type="ECO:0000313" key="3">
    <source>
        <dbReference type="EMBL" id="OJJ46415.1"/>
    </source>
</evidence>
<dbReference type="AlphaFoldDB" id="A0A1L9SGL9"/>
<reference evidence="4" key="1">
    <citation type="journal article" date="2017" name="Genome Biol.">
        <title>Comparative genomics reveals high biological diversity and specific adaptations in the industrially and medically important fungal genus Aspergillus.</title>
        <authorList>
            <person name="de Vries R.P."/>
            <person name="Riley R."/>
            <person name="Wiebenga A."/>
            <person name="Aguilar-Osorio G."/>
            <person name="Amillis S."/>
            <person name="Uchima C.A."/>
            <person name="Anderluh G."/>
            <person name="Asadollahi M."/>
            <person name="Askin M."/>
            <person name="Barry K."/>
            <person name="Battaglia E."/>
            <person name="Bayram O."/>
            <person name="Benocci T."/>
            <person name="Braus-Stromeyer S.A."/>
            <person name="Caldana C."/>
            <person name="Canovas D."/>
            <person name="Cerqueira G.C."/>
            <person name="Chen F."/>
            <person name="Chen W."/>
            <person name="Choi C."/>
            <person name="Clum A."/>
            <person name="Dos Santos R.A."/>
            <person name="Damasio A.R."/>
            <person name="Diallinas G."/>
            <person name="Emri T."/>
            <person name="Fekete E."/>
            <person name="Flipphi M."/>
            <person name="Freyberg S."/>
            <person name="Gallo A."/>
            <person name="Gournas C."/>
            <person name="Habgood R."/>
            <person name="Hainaut M."/>
            <person name="Harispe M.L."/>
            <person name="Henrissat B."/>
            <person name="Hilden K.S."/>
            <person name="Hope R."/>
            <person name="Hossain A."/>
            <person name="Karabika E."/>
            <person name="Karaffa L."/>
            <person name="Karanyi Z."/>
            <person name="Krasevec N."/>
            <person name="Kuo A."/>
            <person name="Kusch H."/>
            <person name="LaButti K."/>
            <person name="Lagendijk E.L."/>
            <person name="Lapidus A."/>
            <person name="Levasseur A."/>
            <person name="Lindquist E."/>
            <person name="Lipzen A."/>
            <person name="Logrieco A.F."/>
            <person name="MacCabe A."/>
            <person name="Maekelae M.R."/>
            <person name="Malavazi I."/>
            <person name="Melin P."/>
            <person name="Meyer V."/>
            <person name="Mielnichuk N."/>
            <person name="Miskei M."/>
            <person name="Molnar A.P."/>
            <person name="Mule G."/>
            <person name="Ngan C.Y."/>
            <person name="Orejas M."/>
            <person name="Orosz E."/>
            <person name="Ouedraogo J.P."/>
            <person name="Overkamp K.M."/>
            <person name="Park H.-S."/>
            <person name="Perrone G."/>
            <person name="Piumi F."/>
            <person name="Punt P.J."/>
            <person name="Ram A.F."/>
            <person name="Ramon A."/>
            <person name="Rauscher S."/>
            <person name="Record E."/>
            <person name="Riano-Pachon D.M."/>
            <person name="Robert V."/>
            <person name="Roehrig J."/>
            <person name="Ruller R."/>
            <person name="Salamov A."/>
            <person name="Salih N.S."/>
            <person name="Samson R.A."/>
            <person name="Sandor E."/>
            <person name="Sanguinetti M."/>
            <person name="Schuetze T."/>
            <person name="Sepcic K."/>
            <person name="Shelest E."/>
            <person name="Sherlock G."/>
            <person name="Sophianopoulou V."/>
            <person name="Squina F.M."/>
            <person name="Sun H."/>
            <person name="Susca A."/>
            <person name="Todd R.B."/>
            <person name="Tsang A."/>
            <person name="Unkles S.E."/>
            <person name="van de Wiele N."/>
            <person name="van Rossen-Uffink D."/>
            <person name="Oliveira J.V."/>
            <person name="Vesth T.C."/>
            <person name="Visser J."/>
            <person name="Yu J.-H."/>
            <person name="Zhou M."/>
            <person name="Andersen M.R."/>
            <person name="Archer D.B."/>
            <person name="Baker S.E."/>
            <person name="Benoit I."/>
            <person name="Brakhage A.A."/>
            <person name="Braus G.H."/>
            <person name="Fischer R."/>
            <person name="Frisvad J.C."/>
            <person name="Goldman G.H."/>
            <person name="Houbraken J."/>
            <person name="Oakley B."/>
            <person name="Pocsi I."/>
            <person name="Scazzocchio C."/>
            <person name="Seiboth B."/>
            <person name="vanKuyk P.A."/>
            <person name="Wortman J."/>
            <person name="Dyer P.S."/>
            <person name="Grigoriev I.V."/>
        </authorList>
    </citation>
    <scope>NUCLEOTIDE SEQUENCE [LARGE SCALE GENOMIC DNA]</scope>
    <source>
        <strain evidence="4">CBS 506.65</strain>
    </source>
</reference>
<dbReference type="InterPro" id="IPR029058">
    <property type="entry name" value="AB_hydrolase_fold"/>
</dbReference>